<dbReference type="GO" id="GO:0003677">
    <property type="term" value="F:DNA binding"/>
    <property type="evidence" value="ECO:0007669"/>
    <property type="project" value="UniProtKB-KW"/>
</dbReference>
<comment type="caution">
    <text evidence="6">The sequence shown here is derived from an EMBL/GenBank/DDBJ whole genome shotgun (WGS) entry which is preliminary data.</text>
</comment>
<evidence type="ECO:0000313" key="7">
    <source>
        <dbReference type="Proteomes" id="UP000054010"/>
    </source>
</evidence>
<dbReference type="Proteomes" id="UP000054010">
    <property type="component" value="Unassembled WGS sequence"/>
</dbReference>
<evidence type="ECO:0000256" key="3">
    <source>
        <dbReference type="PROSITE-ProRule" id="PRU00169"/>
    </source>
</evidence>
<dbReference type="SUPFAM" id="SSF52172">
    <property type="entry name" value="CheY-like"/>
    <property type="match status" value="1"/>
</dbReference>
<dbReference type="PANTHER" id="PTHR43214:SF43">
    <property type="entry name" value="TWO-COMPONENT RESPONSE REGULATOR"/>
    <property type="match status" value="1"/>
</dbReference>
<organism evidence="6 7">
    <name type="scientific">Oscillochloris trichoides DG-6</name>
    <dbReference type="NCBI Taxonomy" id="765420"/>
    <lineage>
        <taxon>Bacteria</taxon>
        <taxon>Bacillati</taxon>
        <taxon>Chloroflexota</taxon>
        <taxon>Chloroflexia</taxon>
        <taxon>Chloroflexales</taxon>
        <taxon>Chloroflexineae</taxon>
        <taxon>Oscillochloridaceae</taxon>
        <taxon>Oscillochloris</taxon>
    </lineage>
</organism>
<name>E1IBQ6_9CHLR</name>
<dbReference type="HOGENOM" id="CLU_000445_90_10_0"/>
<dbReference type="EMBL" id="ADVR01000014">
    <property type="protein sequence ID" value="EFO81358.1"/>
    <property type="molecule type" value="Genomic_DNA"/>
</dbReference>
<evidence type="ECO:0000256" key="1">
    <source>
        <dbReference type="ARBA" id="ARBA00022553"/>
    </source>
</evidence>
<dbReference type="InterPro" id="IPR016032">
    <property type="entry name" value="Sig_transdc_resp-reg_C-effctor"/>
</dbReference>
<dbReference type="Pfam" id="PF00196">
    <property type="entry name" value="GerE"/>
    <property type="match status" value="1"/>
</dbReference>
<feature type="domain" description="Response regulatory" evidence="5">
    <location>
        <begin position="2"/>
        <end position="117"/>
    </location>
</feature>
<dbReference type="CDD" id="cd17535">
    <property type="entry name" value="REC_NarL-like"/>
    <property type="match status" value="1"/>
</dbReference>
<dbReference type="InterPro" id="IPR039420">
    <property type="entry name" value="WalR-like"/>
</dbReference>
<dbReference type="InterPro" id="IPR000792">
    <property type="entry name" value="Tscrpt_reg_LuxR_C"/>
</dbReference>
<dbReference type="GO" id="GO:0006355">
    <property type="term" value="P:regulation of DNA-templated transcription"/>
    <property type="evidence" value="ECO:0007669"/>
    <property type="project" value="InterPro"/>
</dbReference>
<dbReference type="PRINTS" id="PR00038">
    <property type="entry name" value="HTHLUXR"/>
</dbReference>
<dbReference type="Pfam" id="PF00072">
    <property type="entry name" value="Response_reg"/>
    <property type="match status" value="1"/>
</dbReference>
<dbReference type="PANTHER" id="PTHR43214">
    <property type="entry name" value="TWO-COMPONENT RESPONSE REGULATOR"/>
    <property type="match status" value="1"/>
</dbReference>
<dbReference type="SMART" id="SM00421">
    <property type="entry name" value="HTH_LUXR"/>
    <property type="match status" value="1"/>
</dbReference>
<dbReference type="Gene3D" id="3.40.50.2300">
    <property type="match status" value="1"/>
</dbReference>
<dbReference type="SMART" id="SM00448">
    <property type="entry name" value="REC"/>
    <property type="match status" value="1"/>
</dbReference>
<dbReference type="GO" id="GO:0000160">
    <property type="term" value="P:phosphorelay signal transduction system"/>
    <property type="evidence" value="ECO:0007669"/>
    <property type="project" value="InterPro"/>
</dbReference>
<evidence type="ECO:0000259" key="5">
    <source>
        <dbReference type="PROSITE" id="PS50110"/>
    </source>
</evidence>
<accession>E1IBQ6</accession>
<protein>
    <submittedName>
        <fullName evidence="6">Two component transcriptional regulator, LuxR family</fullName>
    </submittedName>
</protein>
<keyword evidence="1 3" id="KW-0597">Phosphoprotein</keyword>
<dbReference type="PROSITE" id="PS50110">
    <property type="entry name" value="RESPONSE_REGULATORY"/>
    <property type="match status" value="1"/>
</dbReference>
<evidence type="ECO:0000256" key="2">
    <source>
        <dbReference type="ARBA" id="ARBA00023125"/>
    </source>
</evidence>
<sequence length="209" mass="23067">MRVVLIDDHPMFLDGLSSLLTAHGMQVVGMGSNGLEAQHLAQTLRPDLIVMDLHMPVCDGLEATRRITAEWPEVRIVILTVSADEEQLFAALQAGASGYLLKNLHADDFFRLLDGLDQGAPPISPELAQKIDQALVHSIANNTKEGAILTPLQRQILHLVGHGLTYREVAAHIHMSESSIKYHMKQILTKLHLTNRTHAIAYVRRQGGL</sequence>
<evidence type="ECO:0000313" key="6">
    <source>
        <dbReference type="EMBL" id="EFO81358.1"/>
    </source>
</evidence>
<dbReference type="InterPro" id="IPR011006">
    <property type="entry name" value="CheY-like_superfamily"/>
</dbReference>
<dbReference type="eggNOG" id="COG2197">
    <property type="taxonomic scope" value="Bacteria"/>
</dbReference>
<dbReference type="STRING" id="765420.OSCT_0757"/>
<dbReference type="CDD" id="cd06170">
    <property type="entry name" value="LuxR_C_like"/>
    <property type="match status" value="1"/>
</dbReference>
<feature type="modified residue" description="4-aspartylphosphate" evidence="3">
    <location>
        <position position="52"/>
    </location>
</feature>
<reference evidence="6 7" key="1">
    <citation type="journal article" date="2011" name="J. Bacteriol.">
        <title>Draft genome sequence of the anoxygenic filamentous phototrophic bacterium Oscillochloris trichoides subsp. DG-6.</title>
        <authorList>
            <person name="Kuznetsov B.B."/>
            <person name="Ivanovsky R.N."/>
            <person name="Keppen O.I."/>
            <person name="Sukhacheva M.V."/>
            <person name="Bumazhkin B.K."/>
            <person name="Patutina E.O."/>
            <person name="Beletsky A.V."/>
            <person name="Mardanov A.V."/>
            <person name="Baslerov R.V."/>
            <person name="Panteleeva A.N."/>
            <person name="Kolganova T.V."/>
            <person name="Ravin N.V."/>
            <person name="Skryabin K.G."/>
        </authorList>
    </citation>
    <scope>NUCLEOTIDE SEQUENCE [LARGE SCALE GENOMIC DNA]</scope>
    <source>
        <strain evidence="6 7">DG-6</strain>
    </source>
</reference>
<dbReference type="InterPro" id="IPR058245">
    <property type="entry name" value="NreC/VraR/RcsB-like_REC"/>
</dbReference>
<keyword evidence="7" id="KW-1185">Reference proteome</keyword>
<feature type="domain" description="HTH luxR-type" evidence="4">
    <location>
        <begin position="142"/>
        <end position="207"/>
    </location>
</feature>
<dbReference type="AlphaFoldDB" id="E1IBQ6"/>
<evidence type="ECO:0000259" key="4">
    <source>
        <dbReference type="PROSITE" id="PS50043"/>
    </source>
</evidence>
<dbReference type="SUPFAM" id="SSF46894">
    <property type="entry name" value="C-terminal effector domain of the bipartite response regulators"/>
    <property type="match status" value="1"/>
</dbReference>
<dbReference type="PROSITE" id="PS50043">
    <property type="entry name" value="HTH_LUXR_2"/>
    <property type="match status" value="1"/>
</dbReference>
<gene>
    <name evidence="6" type="ORF">OSCT_0757</name>
</gene>
<proteinExistence type="predicted"/>
<keyword evidence="2" id="KW-0238">DNA-binding</keyword>
<dbReference type="InterPro" id="IPR001789">
    <property type="entry name" value="Sig_transdc_resp-reg_receiver"/>
</dbReference>